<comment type="caution">
    <text evidence="1">The sequence shown here is derived from an EMBL/GenBank/DDBJ whole genome shotgun (WGS) entry which is preliminary data.</text>
</comment>
<reference evidence="1 2" key="1">
    <citation type="journal article" date="2015" name="Genome Biol.">
        <title>Comparative genomics of Steinernema reveals deeply conserved gene regulatory networks.</title>
        <authorList>
            <person name="Dillman A.R."/>
            <person name="Macchietto M."/>
            <person name="Porter C.F."/>
            <person name="Rogers A."/>
            <person name="Williams B."/>
            <person name="Antoshechkin I."/>
            <person name="Lee M.M."/>
            <person name="Goodwin Z."/>
            <person name="Lu X."/>
            <person name="Lewis E.E."/>
            <person name="Goodrich-Blair H."/>
            <person name="Stock S.P."/>
            <person name="Adams B.J."/>
            <person name="Sternberg P.W."/>
            <person name="Mortazavi A."/>
        </authorList>
    </citation>
    <scope>NUCLEOTIDE SEQUENCE [LARGE SCALE GENOMIC DNA]</scope>
    <source>
        <strain evidence="1 2">ALL</strain>
    </source>
</reference>
<organism evidence="1 2">
    <name type="scientific">Steinernema carpocapsae</name>
    <name type="common">Entomopathogenic nematode</name>
    <dbReference type="NCBI Taxonomy" id="34508"/>
    <lineage>
        <taxon>Eukaryota</taxon>
        <taxon>Metazoa</taxon>
        <taxon>Ecdysozoa</taxon>
        <taxon>Nematoda</taxon>
        <taxon>Chromadorea</taxon>
        <taxon>Rhabditida</taxon>
        <taxon>Tylenchina</taxon>
        <taxon>Panagrolaimomorpha</taxon>
        <taxon>Strongyloidoidea</taxon>
        <taxon>Steinernematidae</taxon>
        <taxon>Steinernema</taxon>
    </lineage>
</organism>
<keyword evidence="2" id="KW-1185">Reference proteome</keyword>
<dbReference type="Proteomes" id="UP000298663">
    <property type="component" value="Unassembled WGS sequence"/>
</dbReference>
<accession>A0A4U5LYB5</accession>
<protein>
    <submittedName>
        <fullName evidence="1">Uncharacterized protein</fullName>
    </submittedName>
</protein>
<sequence length="127" mass="14334">MKPCEDYALTPRPPFDAFVHSEMSGEKPFAAMEQQNIPLENCVDCGGFRGLSSFVYTCIQCSEITKTQTLHCARCVVQFHEGHQVLPVSWSPSSSAFLAMRFLALMQMSKDVKQNAGRFEDPHRFPE</sequence>
<dbReference type="EMBL" id="AZBU02000011">
    <property type="protein sequence ID" value="TKR61268.1"/>
    <property type="molecule type" value="Genomic_DNA"/>
</dbReference>
<proteinExistence type="predicted"/>
<evidence type="ECO:0000313" key="1">
    <source>
        <dbReference type="EMBL" id="TKR61268.1"/>
    </source>
</evidence>
<evidence type="ECO:0000313" key="2">
    <source>
        <dbReference type="Proteomes" id="UP000298663"/>
    </source>
</evidence>
<name>A0A4U5LYB5_STECR</name>
<gene>
    <name evidence="1" type="ORF">L596_028398</name>
</gene>
<dbReference type="AlphaFoldDB" id="A0A4U5LYB5"/>
<reference evidence="1 2" key="2">
    <citation type="journal article" date="2019" name="G3 (Bethesda)">
        <title>Hybrid Assembly of the Genome of the Entomopathogenic Nematode Steinernema carpocapsae Identifies the X-Chromosome.</title>
        <authorList>
            <person name="Serra L."/>
            <person name="Macchietto M."/>
            <person name="Macias-Munoz A."/>
            <person name="McGill C.J."/>
            <person name="Rodriguez I.M."/>
            <person name="Rodriguez B."/>
            <person name="Murad R."/>
            <person name="Mortazavi A."/>
        </authorList>
    </citation>
    <scope>NUCLEOTIDE SEQUENCE [LARGE SCALE GENOMIC DNA]</scope>
    <source>
        <strain evidence="1 2">ALL</strain>
    </source>
</reference>